<evidence type="ECO:0000313" key="1">
    <source>
        <dbReference type="EMBL" id="KJP87224.1"/>
    </source>
</evidence>
<dbReference type="EMBL" id="KQ001678">
    <property type="protein sequence ID" value="KJP87224.1"/>
    <property type="molecule type" value="Genomic_DNA"/>
</dbReference>
<sequence>MVFLQNLIMNIGDMMQSFMGNAPKKFPQRKKKWGDLLSNILQTTQKKSMDKCTYDNIRKRDQHDFDTMRYHSHFLTCNCLPKMANLKLKMVLNVKGVTTTSVIQKKNVLCILLRSRVNTFKRVIYNISTKQTEKLAKNK</sequence>
<reference evidence="1 2" key="1">
    <citation type="submission" date="2014-03" db="EMBL/GenBank/DDBJ databases">
        <title>The Genome Sequence of Plasmodium fragile nilgiri.</title>
        <authorList>
            <consortium name="The Broad Institute Genomics Platform"/>
            <consortium name="The Broad Institute Genome Sequencing Center for Infectious Disease"/>
            <person name="Neafsey D."/>
            <person name="Duraisingh M."/>
            <person name="Young S.K."/>
            <person name="Zeng Q."/>
            <person name="Gargeya S."/>
            <person name="Abouelleil A."/>
            <person name="Alvarado L."/>
            <person name="Chapman S.B."/>
            <person name="Gainer-Dewar J."/>
            <person name="Goldberg J."/>
            <person name="Griggs A."/>
            <person name="Gujja S."/>
            <person name="Hansen M."/>
            <person name="Howarth C."/>
            <person name="Imamovic A."/>
            <person name="Larimer J."/>
            <person name="Pearson M."/>
            <person name="Poon T.W."/>
            <person name="Priest M."/>
            <person name="Roberts A."/>
            <person name="Saif S."/>
            <person name="Shea T."/>
            <person name="Sykes S."/>
            <person name="Wortman J."/>
            <person name="Nusbaum C."/>
            <person name="Birren B."/>
        </authorList>
    </citation>
    <scope>NUCLEOTIDE SEQUENCE [LARGE SCALE GENOMIC DNA]</scope>
    <source>
        <strain evidence="2">nilgiri</strain>
    </source>
</reference>
<organism evidence="1 2">
    <name type="scientific">Plasmodium fragile</name>
    <dbReference type="NCBI Taxonomy" id="5857"/>
    <lineage>
        <taxon>Eukaryota</taxon>
        <taxon>Sar</taxon>
        <taxon>Alveolata</taxon>
        <taxon>Apicomplexa</taxon>
        <taxon>Aconoidasida</taxon>
        <taxon>Haemosporida</taxon>
        <taxon>Plasmodiidae</taxon>
        <taxon>Plasmodium</taxon>
        <taxon>Plasmodium (Plasmodium)</taxon>
    </lineage>
</organism>
<dbReference type="AlphaFoldDB" id="A0A0D9QJN7"/>
<gene>
    <name evidence="1" type="ORF">AK88_03141</name>
</gene>
<keyword evidence="2" id="KW-1185">Reference proteome</keyword>
<dbReference type="Proteomes" id="UP000054561">
    <property type="component" value="Unassembled WGS sequence"/>
</dbReference>
<dbReference type="RefSeq" id="XP_012336186.1">
    <property type="nucleotide sequence ID" value="XM_012480763.1"/>
</dbReference>
<protein>
    <submittedName>
        <fullName evidence="1">Uncharacterized protein</fullName>
    </submittedName>
</protein>
<evidence type="ECO:0000313" key="2">
    <source>
        <dbReference type="Proteomes" id="UP000054561"/>
    </source>
</evidence>
<dbReference type="VEuPathDB" id="PlasmoDB:AK88_03141"/>
<proteinExistence type="predicted"/>
<name>A0A0D9QJN7_PLAFR</name>
<dbReference type="GeneID" id="24268455"/>
<accession>A0A0D9QJN7</accession>